<protein>
    <submittedName>
        <fullName evidence="1">Uncharacterized protein</fullName>
    </submittedName>
</protein>
<accession>A0A6A6EA23</accession>
<sequence>MVVDEEAEPTLQAILCDFNMNLDIKCITDRKIRAINLIVVLASRREIHSPMEGLLDVTPFLKLEEIPLILERTQCIYCVGDEMLPYKDRMRTFSRVSHIMDYVEKVHLKHRPAGGKFVCHHPDCKPLGNFLRDLNEFKNHVQKVHGVKLRK</sequence>
<dbReference type="OrthoDB" id="3943644at2759"/>
<gene>
    <name evidence="1" type="ORF">K469DRAFT_725417</name>
</gene>
<name>A0A6A6EA23_9PEZI</name>
<organism evidence="1 2">
    <name type="scientific">Zopfia rhizophila CBS 207.26</name>
    <dbReference type="NCBI Taxonomy" id="1314779"/>
    <lineage>
        <taxon>Eukaryota</taxon>
        <taxon>Fungi</taxon>
        <taxon>Dikarya</taxon>
        <taxon>Ascomycota</taxon>
        <taxon>Pezizomycotina</taxon>
        <taxon>Dothideomycetes</taxon>
        <taxon>Dothideomycetes incertae sedis</taxon>
        <taxon>Zopfiaceae</taxon>
        <taxon>Zopfia</taxon>
    </lineage>
</organism>
<reference evidence="1" key="1">
    <citation type="journal article" date="2020" name="Stud. Mycol.">
        <title>101 Dothideomycetes genomes: a test case for predicting lifestyles and emergence of pathogens.</title>
        <authorList>
            <person name="Haridas S."/>
            <person name="Albert R."/>
            <person name="Binder M."/>
            <person name="Bloem J."/>
            <person name="Labutti K."/>
            <person name="Salamov A."/>
            <person name="Andreopoulos B."/>
            <person name="Baker S."/>
            <person name="Barry K."/>
            <person name="Bills G."/>
            <person name="Bluhm B."/>
            <person name="Cannon C."/>
            <person name="Castanera R."/>
            <person name="Culley D."/>
            <person name="Daum C."/>
            <person name="Ezra D."/>
            <person name="Gonzalez J."/>
            <person name="Henrissat B."/>
            <person name="Kuo A."/>
            <person name="Liang C."/>
            <person name="Lipzen A."/>
            <person name="Lutzoni F."/>
            <person name="Magnuson J."/>
            <person name="Mondo S."/>
            <person name="Nolan M."/>
            <person name="Ohm R."/>
            <person name="Pangilinan J."/>
            <person name="Park H.-J."/>
            <person name="Ramirez L."/>
            <person name="Alfaro M."/>
            <person name="Sun H."/>
            <person name="Tritt A."/>
            <person name="Yoshinaga Y."/>
            <person name="Zwiers L.-H."/>
            <person name="Turgeon B."/>
            <person name="Goodwin S."/>
            <person name="Spatafora J."/>
            <person name="Crous P."/>
            <person name="Grigoriev I."/>
        </authorList>
    </citation>
    <scope>NUCLEOTIDE SEQUENCE</scope>
    <source>
        <strain evidence="1">CBS 207.26</strain>
    </source>
</reference>
<proteinExistence type="predicted"/>
<evidence type="ECO:0000313" key="2">
    <source>
        <dbReference type="Proteomes" id="UP000800200"/>
    </source>
</evidence>
<dbReference type="EMBL" id="ML994627">
    <property type="protein sequence ID" value="KAF2187409.1"/>
    <property type="molecule type" value="Genomic_DNA"/>
</dbReference>
<evidence type="ECO:0000313" key="1">
    <source>
        <dbReference type="EMBL" id="KAF2187409.1"/>
    </source>
</evidence>
<dbReference type="Proteomes" id="UP000800200">
    <property type="component" value="Unassembled WGS sequence"/>
</dbReference>
<keyword evidence="2" id="KW-1185">Reference proteome</keyword>
<dbReference type="AlphaFoldDB" id="A0A6A6EA23"/>